<dbReference type="InterPro" id="IPR011004">
    <property type="entry name" value="Trimer_LpxA-like_sf"/>
</dbReference>
<sequence length="166" mass="18457">MIAAKIFTFLESRKWQHAYSQYRKRYKLPESFLFGAHGTVIYGEGDFNAGECSYVNQAWIQIGKNLHVTFGRNCRIAHNVRIYTESMDPDSDLDVDPWGNFEKQTKTGNVLIGDGVWIGANVFINPGVTIGNNVVIGANSVVTKDVADNSIVGGVPAKLIRQKLTY</sequence>
<evidence type="ECO:0000313" key="5">
    <source>
        <dbReference type="Proteomes" id="UP001139000"/>
    </source>
</evidence>
<organism evidence="4 5">
    <name type="scientific">Dyadobacter chenwenxiniae</name>
    <dbReference type="NCBI Taxonomy" id="2906456"/>
    <lineage>
        <taxon>Bacteria</taxon>
        <taxon>Pseudomonadati</taxon>
        <taxon>Bacteroidota</taxon>
        <taxon>Cytophagia</taxon>
        <taxon>Cytophagales</taxon>
        <taxon>Spirosomataceae</taxon>
        <taxon>Dyadobacter</taxon>
    </lineage>
</organism>
<evidence type="ECO:0000256" key="2">
    <source>
        <dbReference type="ARBA" id="ARBA00022737"/>
    </source>
</evidence>
<dbReference type="EMBL" id="JAJTTC010000001">
    <property type="protein sequence ID" value="MCF0061294.1"/>
    <property type="molecule type" value="Genomic_DNA"/>
</dbReference>
<evidence type="ECO:0000256" key="3">
    <source>
        <dbReference type="ARBA" id="ARBA00023315"/>
    </source>
</evidence>
<dbReference type="Gene3D" id="2.160.10.10">
    <property type="entry name" value="Hexapeptide repeat proteins"/>
    <property type="match status" value="1"/>
</dbReference>
<dbReference type="InterPro" id="IPR018357">
    <property type="entry name" value="Hexapep_transf_CS"/>
</dbReference>
<accession>A0A9X1PJG7</accession>
<evidence type="ECO:0000256" key="1">
    <source>
        <dbReference type="ARBA" id="ARBA00022679"/>
    </source>
</evidence>
<gene>
    <name evidence="4" type="ORF">LXM26_07290</name>
</gene>
<keyword evidence="3 4" id="KW-0012">Acyltransferase</keyword>
<dbReference type="PROSITE" id="PS00101">
    <property type="entry name" value="HEXAPEP_TRANSFERASES"/>
    <property type="match status" value="1"/>
</dbReference>
<comment type="caution">
    <text evidence="4">The sequence shown here is derived from an EMBL/GenBank/DDBJ whole genome shotgun (WGS) entry which is preliminary data.</text>
</comment>
<dbReference type="Proteomes" id="UP001139000">
    <property type="component" value="Unassembled WGS sequence"/>
</dbReference>
<dbReference type="GO" id="GO:0016746">
    <property type="term" value="F:acyltransferase activity"/>
    <property type="evidence" value="ECO:0007669"/>
    <property type="project" value="UniProtKB-KW"/>
</dbReference>
<dbReference type="PANTHER" id="PTHR23416">
    <property type="entry name" value="SIALIC ACID SYNTHASE-RELATED"/>
    <property type="match status" value="1"/>
</dbReference>
<dbReference type="InterPro" id="IPR051159">
    <property type="entry name" value="Hexapeptide_acetyltransf"/>
</dbReference>
<proteinExistence type="predicted"/>
<dbReference type="SUPFAM" id="SSF51161">
    <property type="entry name" value="Trimeric LpxA-like enzymes"/>
    <property type="match status" value="1"/>
</dbReference>
<name>A0A9X1PJG7_9BACT</name>
<keyword evidence="1" id="KW-0808">Transferase</keyword>
<dbReference type="Pfam" id="PF00132">
    <property type="entry name" value="Hexapep"/>
    <property type="match status" value="1"/>
</dbReference>
<protein>
    <submittedName>
        <fullName evidence="4">Acyltransferase</fullName>
    </submittedName>
</protein>
<evidence type="ECO:0000313" key="4">
    <source>
        <dbReference type="EMBL" id="MCF0061294.1"/>
    </source>
</evidence>
<dbReference type="AlphaFoldDB" id="A0A9X1PJG7"/>
<keyword evidence="2" id="KW-0677">Repeat</keyword>
<keyword evidence="5" id="KW-1185">Reference proteome</keyword>
<reference evidence="4" key="1">
    <citation type="submission" date="2021-12" db="EMBL/GenBank/DDBJ databases">
        <title>Novel species in genus Dyadobacter.</title>
        <authorList>
            <person name="Ma C."/>
        </authorList>
    </citation>
    <scope>NUCLEOTIDE SEQUENCE</scope>
    <source>
        <strain evidence="4">LJ419</strain>
    </source>
</reference>
<dbReference type="InterPro" id="IPR001451">
    <property type="entry name" value="Hexapep"/>
</dbReference>